<accession>A0ABV5GIU1</accession>
<keyword evidence="2" id="KW-1185">Reference proteome</keyword>
<organism evidence="1 2">
    <name type="scientific">Flavobacterium jumunjinense</name>
    <dbReference type="NCBI Taxonomy" id="998845"/>
    <lineage>
        <taxon>Bacteria</taxon>
        <taxon>Pseudomonadati</taxon>
        <taxon>Bacteroidota</taxon>
        <taxon>Flavobacteriia</taxon>
        <taxon>Flavobacteriales</taxon>
        <taxon>Flavobacteriaceae</taxon>
        <taxon>Flavobacterium</taxon>
    </lineage>
</organism>
<name>A0ABV5GIU1_9FLAO</name>
<dbReference type="EMBL" id="JBHMEY010000005">
    <property type="protein sequence ID" value="MFB9095302.1"/>
    <property type="molecule type" value="Genomic_DNA"/>
</dbReference>
<gene>
    <name evidence="1" type="ORF">ACFFVF_02140</name>
</gene>
<evidence type="ECO:0000313" key="2">
    <source>
        <dbReference type="Proteomes" id="UP001589607"/>
    </source>
</evidence>
<comment type="caution">
    <text evidence="1">The sequence shown here is derived from an EMBL/GenBank/DDBJ whole genome shotgun (WGS) entry which is preliminary data.</text>
</comment>
<reference evidence="1 2" key="1">
    <citation type="submission" date="2024-09" db="EMBL/GenBank/DDBJ databases">
        <authorList>
            <person name="Sun Q."/>
            <person name="Mori K."/>
        </authorList>
    </citation>
    <scope>NUCLEOTIDE SEQUENCE [LARGE SCALE GENOMIC DNA]</scope>
    <source>
        <strain evidence="1 2">CECT 7955</strain>
    </source>
</reference>
<protein>
    <recommendedName>
        <fullName evidence="3">Lipoprotein</fullName>
    </recommendedName>
</protein>
<evidence type="ECO:0000313" key="1">
    <source>
        <dbReference type="EMBL" id="MFB9095302.1"/>
    </source>
</evidence>
<dbReference type="RefSeq" id="WP_236457299.1">
    <property type="nucleotide sequence ID" value="NZ_CBCSGE010000027.1"/>
</dbReference>
<dbReference type="Proteomes" id="UP001589607">
    <property type="component" value="Unassembled WGS sequence"/>
</dbReference>
<sequence>MKKALVILILLSLISCDPFDNRLIINNKSNEDIYIKVANIVNDSIVSETMLSFGKVNTKSNIKTKIISTWESEFDNIYPDSTLTILIIYENLKTNPDILNLNLYLKKGQYEYVNYTISDFKSKDWIIEYPSREFLKGNKIINIDSTGNIIY</sequence>
<proteinExistence type="predicted"/>
<evidence type="ECO:0008006" key="3">
    <source>
        <dbReference type="Google" id="ProtNLM"/>
    </source>
</evidence>
<dbReference type="PROSITE" id="PS51257">
    <property type="entry name" value="PROKAR_LIPOPROTEIN"/>
    <property type="match status" value="1"/>
</dbReference>